<dbReference type="Proteomes" id="UP001146351">
    <property type="component" value="Unassembled WGS sequence"/>
</dbReference>
<comment type="caution">
    <text evidence="1">The sequence shown here is derived from an EMBL/GenBank/DDBJ whole genome shotgun (WGS) entry which is preliminary data.</text>
</comment>
<keyword evidence="2" id="KW-1185">Reference proteome</keyword>
<evidence type="ECO:0000313" key="1">
    <source>
        <dbReference type="EMBL" id="KAJ5178914.1"/>
    </source>
</evidence>
<sequence length="60" mass="7294">MNSRLKEQPHLCRLVARAYYQDDQVITMRQFYDAFQVYERYLAAKGQNDLPWIEADEYEC</sequence>
<dbReference type="EMBL" id="JAPQKO010000002">
    <property type="protein sequence ID" value="KAJ5178914.1"/>
    <property type="molecule type" value="Genomic_DNA"/>
</dbReference>
<organism evidence="1 2">
    <name type="scientific">Penicillium capsulatum</name>
    <dbReference type="NCBI Taxonomy" id="69766"/>
    <lineage>
        <taxon>Eukaryota</taxon>
        <taxon>Fungi</taxon>
        <taxon>Dikarya</taxon>
        <taxon>Ascomycota</taxon>
        <taxon>Pezizomycotina</taxon>
        <taxon>Eurotiomycetes</taxon>
        <taxon>Eurotiomycetidae</taxon>
        <taxon>Eurotiales</taxon>
        <taxon>Aspergillaceae</taxon>
        <taxon>Penicillium</taxon>
    </lineage>
</organism>
<name>A0A9W9LVR4_9EURO</name>
<reference evidence="1" key="1">
    <citation type="submission" date="2022-11" db="EMBL/GenBank/DDBJ databases">
        <authorList>
            <person name="Petersen C."/>
        </authorList>
    </citation>
    <scope>NUCLEOTIDE SEQUENCE</scope>
    <source>
        <strain evidence="1">IBT 21917</strain>
    </source>
</reference>
<evidence type="ECO:0000313" key="2">
    <source>
        <dbReference type="Proteomes" id="UP001146351"/>
    </source>
</evidence>
<accession>A0A9W9LVR4</accession>
<reference evidence="1" key="2">
    <citation type="journal article" date="2023" name="IMA Fungus">
        <title>Comparative genomic study of the Penicillium genus elucidates a diverse pangenome and 15 lateral gene transfer events.</title>
        <authorList>
            <person name="Petersen C."/>
            <person name="Sorensen T."/>
            <person name="Nielsen M.R."/>
            <person name="Sondergaard T.E."/>
            <person name="Sorensen J.L."/>
            <person name="Fitzpatrick D.A."/>
            <person name="Frisvad J.C."/>
            <person name="Nielsen K.L."/>
        </authorList>
    </citation>
    <scope>NUCLEOTIDE SEQUENCE</scope>
    <source>
        <strain evidence="1">IBT 21917</strain>
    </source>
</reference>
<gene>
    <name evidence="1" type="ORF">N7492_002124</name>
</gene>
<proteinExistence type="predicted"/>
<protein>
    <submittedName>
        <fullName evidence="1">Uncharacterized protein</fullName>
    </submittedName>
</protein>
<dbReference type="AlphaFoldDB" id="A0A9W9LVR4"/>